<dbReference type="EMBL" id="AP024238">
    <property type="protein sequence ID" value="BCO29802.1"/>
    <property type="molecule type" value="Genomic_DNA"/>
</dbReference>
<feature type="transmembrane region" description="Helical" evidence="2">
    <location>
        <begin position="12"/>
        <end position="29"/>
    </location>
</feature>
<keyword evidence="2" id="KW-1133">Transmembrane helix</keyword>
<evidence type="ECO:0000313" key="3">
    <source>
        <dbReference type="EMBL" id="BCO29802.1"/>
    </source>
</evidence>
<evidence type="ECO:0000256" key="1">
    <source>
        <dbReference type="SAM" id="MobiDB-lite"/>
    </source>
</evidence>
<protein>
    <recommendedName>
        <fullName evidence="5">Tetratricopeptide repeat protein</fullName>
    </recommendedName>
</protein>
<dbReference type="Proteomes" id="UP000824366">
    <property type="component" value="Chromosome"/>
</dbReference>
<sequence>MASLTPLSKGLIGLAVIGGMASAVWHLALKDRFSAPVQTAAPATSSTPGLQTSPEPQPAAAPSPTNPTPVTTGNQGAPKLSAADNAERGRQLLEQGDFAQARVHLEQAVKDGDGSAACHLGDMTLKGQGGLSANQEQAAKLFQLAQSRNVICFAPGQ</sequence>
<feature type="region of interest" description="Disordered" evidence="1">
    <location>
        <begin position="39"/>
        <end position="94"/>
    </location>
</feature>
<feature type="compositionally biased region" description="Polar residues" evidence="1">
    <location>
        <begin position="41"/>
        <end position="50"/>
    </location>
</feature>
<keyword evidence="2" id="KW-0472">Membrane</keyword>
<feature type="compositionally biased region" description="Pro residues" evidence="1">
    <location>
        <begin position="55"/>
        <end position="67"/>
    </location>
</feature>
<keyword evidence="2" id="KW-0812">Transmembrane</keyword>
<dbReference type="RefSeq" id="WP_223906151.1">
    <property type="nucleotide sequence ID" value="NZ_AP024238.1"/>
</dbReference>
<accession>A0ABM7MTU1</accession>
<proteinExistence type="predicted"/>
<organism evidence="3 4">
    <name type="scientific">Rhodoferax lithotrophicus</name>
    <dbReference type="NCBI Taxonomy" id="2798804"/>
    <lineage>
        <taxon>Bacteria</taxon>
        <taxon>Pseudomonadati</taxon>
        <taxon>Pseudomonadota</taxon>
        <taxon>Betaproteobacteria</taxon>
        <taxon>Burkholderiales</taxon>
        <taxon>Comamonadaceae</taxon>
        <taxon>Rhodoferax</taxon>
    </lineage>
</organism>
<dbReference type="Gene3D" id="1.25.40.10">
    <property type="entry name" value="Tetratricopeptide repeat domain"/>
    <property type="match status" value="1"/>
</dbReference>
<name>A0ABM7MTU1_9BURK</name>
<evidence type="ECO:0000256" key="2">
    <source>
        <dbReference type="SAM" id="Phobius"/>
    </source>
</evidence>
<dbReference type="InterPro" id="IPR011990">
    <property type="entry name" value="TPR-like_helical_dom_sf"/>
</dbReference>
<evidence type="ECO:0000313" key="4">
    <source>
        <dbReference type="Proteomes" id="UP000824366"/>
    </source>
</evidence>
<dbReference type="SUPFAM" id="SSF81901">
    <property type="entry name" value="HCP-like"/>
    <property type="match status" value="1"/>
</dbReference>
<gene>
    <name evidence="3" type="ORF">MIZ03_4726</name>
</gene>
<evidence type="ECO:0008006" key="5">
    <source>
        <dbReference type="Google" id="ProtNLM"/>
    </source>
</evidence>
<reference evidence="3 4" key="1">
    <citation type="journal article" date="2021" name="Microbiol. Spectr.">
        <title>A Single Bacterium Capable of Oxidation and Reduction of Iron at Circumneutral pH.</title>
        <authorList>
            <person name="Kato S."/>
            <person name="Ohkuma M."/>
        </authorList>
    </citation>
    <scope>NUCLEOTIDE SEQUENCE [LARGE SCALE GENOMIC DNA]</scope>
    <source>
        <strain evidence="3 4">MIZ03</strain>
    </source>
</reference>
<keyword evidence="4" id="KW-1185">Reference proteome</keyword>